<organism evidence="6 7">
    <name type="scientific">Oleispira antarctica</name>
    <dbReference type="NCBI Taxonomy" id="188908"/>
    <lineage>
        <taxon>Bacteria</taxon>
        <taxon>Pseudomonadati</taxon>
        <taxon>Pseudomonadota</taxon>
        <taxon>Gammaproteobacteria</taxon>
        <taxon>Oceanospirillales</taxon>
        <taxon>Oceanospirillaceae</taxon>
        <taxon>Oleispira</taxon>
    </lineage>
</organism>
<evidence type="ECO:0000313" key="7">
    <source>
        <dbReference type="Proteomes" id="UP000227088"/>
    </source>
</evidence>
<dbReference type="CDD" id="cd09294">
    <property type="entry name" value="SmpB"/>
    <property type="match status" value="1"/>
</dbReference>
<reference evidence="7" key="1">
    <citation type="journal article" date="2017" name="Proc. Natl. Acad. Sci. U.S.A.">
        <title>Simulation of Deepwater Horizon oil plume reveals substrate specialization within a complex community of hydrocarbon degraders.</title>
        <authorList>
            <person name="Hu P."/>
            <person name="Dubinsky E.A."/>
            <person name="Probst A.J."/>
            <person name="Wang J."/>
            <person name="Sieber C.M.K."/>
            <person name="Tom L.M."/>
            <person name="Gardinali P."/>
            <person name="Banfield J.F."/>
            <person name="Atlas R.M."/>
            <person name="Andersen G.L."/>
        </authorList>
    </citation>
    <scope>NUCLEOTIDE SEQUENCE [LARGE SCALE GENOMIC DNA]</scope>
</reference>
<dbReference type="AlphaFoldDB" id="A0A1Y5HW21"/>
<accession>A0A1Y5HW21</accession>
<dbReference type="HAMAP" id="MF_00023">
    <property type="entry name" value="SmpB"/>
    <property type="match status" value="1"/>
</dbReference>
<evidence type="ECO:0000256" key="4">
    <source>
        <dbReference type="SAM" id="MobiDB-lite"/>
    </source>
</evidence>
<keyword evidence="5" id="KW-0812">Transmembrane</keyword>
<keyword evidence="2 3" id="KW-0694">RNA-binding</keyword>
<dbReference type="Gene3D" id="2.40.280.10">
    <property type="match status" value="1"/>
</dbReference>
<sequence>MAKKKKSGNSGNTIAQNKKARHDFHLSNNTECGVVLTGWEVKALRAGRCQLVDSYVFIRNGEAWLFGCLITALPTAAAYVITEPRRERKLLLHKREIEKLEQQINSKGYTCVCTALYWKGHIVKVDIALAKGKQDHDKRNADKDKDWAKQKERTMKHSVR</sequence>
<proteinExistence type="inferred from homology"/>
<dbReference type="GO" id="GO:0005829">
    <property type="term" value="C:cytosol"/>
    <property type="evidence" value="ECO:0007669"/>
    <property type="project" value="TreeGrafter"/>
</dbReference>
<comment type="function">
    <text evidence="3">Required for rescue of stalled ribosomes mediated by trans-translation. Binds to transfer-messenger RNA (tmRNA), required for stable association of tmRNA with ribosomes. tmRNA and SmpB together mimic tRNA shape, replacing the anticodon stem-loop with SmpB. tmRNA is encoded by the ssrA gene; the 2 termini fold to resemble tRNA(Ala) and it encodes a 'tag peptide', a short internal open reading frame. During trans-translation Ala-aminoacylated tmRNA acts like a tRNA, entering the A-site of stalled ribosomes, displacing the stalled mRNA. The ribosome then switches to translate the ORF on the tmRNA; the nascent peptide is terminated with the 'tag peptide' encoded by the tmRNA and targeted for degradation. The ribosome is freed to recommence translation, which seems to be the essential function of trans-translation.</text>
</comment>
<comment type="similarity">
    <text evidence="3">Belongs to the SmpB family.</text>
</comment>
<dbReference type="GO" id="GO:0070930">
    <property type="term" value="P:trans-translation-dependent protein tagging"/>
    <property type="evidence" value="ECO:0007669"/>
    <property type="project" value="TreeGrafter"/>
</dbReference>
<dbReference type="EMBL" id="MABE01000045">
    <property type="protein sequence ID" value="OUS41491.1"/>
    <property type="molecule type" value="Genomic_DNA"/>
</dbReference>
<dbReference type="InterPro" id="IPR000037">
    <property type="entry name" value="SsrA-bd_prot"/>
</dbReference>
<dbReference type="PROSITE" id="PS01317">
    <property type="entry name" value="SSRP"/>
    <property type="match status" value="1"/>
</dbReference>
<dbReference type="InterPro" id="IPR020081">
    <property type="entry name" value="SsrA-bd_prot_CS"/>
</dbReference>
<dbReference type="SUPFAM" id="SSF74982">
    <property type="entry name" value="Small protein B (SmpB)"/>
    <property type="match status" value="1"/>
</dbReference>
<dbReference type="GO" id="GO:0003723">
    <property type="term" value="F:RNA binding"/>
    <property type="evidence" value="ECO:0007669"/>
    <property type="project" value="UniProtKB-UniRule"/>
</dbReference>
<dbReference type="Pfam" id="PF01668">
    <property type="entry name" value="SmpB"/>
    <property type="match status" value="1"/>
</dbReference>
<feature type="transmembrane region" description="Helical" evidence="5">
    <location>
        <begin position="63"/>
        <end position="82"/>
    </location>
</feature>
<comment type="caution">
    <text evidence="6">The sequence shown here is derived from an EMBL/GenBank/DDBJ whole genome shotgun (WGS) entry which is preliminary data.</text>
</comment>
<evidence type="ECO:0000256" key="1">
    <source>
        <dbReference type="ARBA" id="ARBA00022490"/>
    </source>
</evidence>
<comment type="subcellular location">
    <subcellularLocation>
        <location evidence="3">Cytoplasm</location>
    </subcellularLocation>
    <text evidence="3">The tmRNA-SmpB complex associates with stalled 70S ribosomes.</text>
</comment>
<gene>
    <name evidence="3" type="primary">smpB</name>
    <name evidence="6" type="ORF">A9R00_00660</name>
</gene>
<dbReference type="Proteomes" id="UP000227088">
    <property type="component" value="Unassembled WGS sequence"/>
</dbReference>
<keyword evidence="1 3" id="KW-0963">Cytoplasm</keyword>
<name>A0A1Y5HW21_OLEAN</name>
<evidence type="ECO:0000256" key="2">
    <source>
        <dbReference type="ARBA" id="ARBA00022884"/>
    </source>
</evidence>
<dbReference type="GO" id="GO:0070929">
    <property type="term" value="P:trans-translation"/>
    <property type="evidence" value="ECO:0007669"/>
    <property type="project" value="UniProtKB-UniRule"/>
</dbReference>
<protein>
    <recommendedName>
        <fullName evidence="3">SsrA-binding protein</fullName>
    </recommendedName>
    <alternativeName>
        <fullName evidence="3">Small protein B</fullName>
    </alternativeName>
</protein>
<evidence type="ECO:0000256" key="3">
    <source>
        <dbReference type="HAMAP-Rule" id="MF_00023"/>
    </source>
</evidence>
<dbReference type="PANTHER" id="PTHR30308:SF2">
    <property type="entry name" value="SSRA-BINDING PROTEIN"/>
    <property type="match status" value="1"/>
</dbReference>
<dbReference type="NCBIfam" id="TIGR00086">
    <property type="entry name" value="smpB"/>
    <property type="match status" value="1"/>
</dbReference>
<keyword evidence="5" id="KW-0472">Membrane</keyword>
<feature type="region of interest" description="Disordered" evidence="4">
    <location>
        <begin position="135"/>
        <end position="160"/>
    </location>
</feature>
<evidence type="ECO:0000256" key="5">
    <source>
        <dbReference type="SAM" id="Phobius"/>
    </source>
</evidence>
<dbReference type="NCBIfam" id="NF003843">
    <property type="entry name" value="PRK05422.1"/>
    <property type="match status" value="1"/>
</dbReference>
<dbReference type="PANTHER" id="PTHR30308">
    <property type="entry name" value="TMRNA-BINDING COMPONENT OF TRANS-TRANSLATION TAGGING COMPLEX"/>
    <property type="match status" value="1"/>
</dbReference>
<keyword evidence="5" id="KW-1133">Transmembrane helix</keyword>
<evidence type="ECO:0000313" key="6">
    <source>
        <dbReference type="EMBL" id="OUS41491.1"/>
    </source>
</evidence>
<dbReference type="InterPro" id="IPR023620">
    <property type="entry name" value="SmpB"/>
</dbReference>